<dbReference type="Proteomes" id="UP000663861">
    <property type="component" value="Unassembled WGS sequence"/>
</dbReference>
<evidence type="ECO:0000313" key="2">
    <source>
        <dbReference type="Proteomes" id="UP000663861"/>
    </source>
</evidence>
<sequence>MEGRSLYGPILIASPGSTPSQHGIVDVANSQWTQKVDLVSIFPPEIFEYIADNLFVLTPPQKNYCGPIHSRKPPFTDVHGFMAASPALHDIGMIRWVCVLTIRDPEDWAMVLDKSNLIRELICLDGVFSSNHHAILHRFPYLHSITIDAHSDVYKNEMGRFSYRDVFSTLPPNVVQLEITCAHGPDLKIIEMVRGCCPNIEALRLGRCTMFNRATPCQFWQGFPFDHDAYIASNGTDDYAHSVAQEINSLAQLKHLRLGVYLAPSTAVLAHRAYHVRKEAAPALINWQQALTDAAVHHAVNGPPDVSLLVEFYYPSPAPELDFGPDSCSFCREAFYDQSKDFERSASAVMKTIIPSLEIVEWMDWFTPSHLGVSRYDVKRPQAVAAS</sequence>
<dbReference type="AlphaFoldDB" id="A0A8H2XI16"/>
<dbReference type="EMBL" id="CAJMWY010000308">
    <property type="protein sequence ID" value="CAE6427230.1"/>
    <property type="molecule type" value="Genomic_DNA"/>
</dbReference>
<evidence type="ECO:0000313" key="1">
    <source>
        <dbReference type="EMBL" id="CAE6427230.1"/>
    </source>
</evidence>
<reference evidence="1" key="1">
    <citation type="submission" date="2021-01" db="EMBL/GenBank/DDBJ databases">
        <authorList>
            <person name="Kaushik A."/>
        </authorList>
    </citation>
    <scope>NUCLEOTIDE SEQUENCE</scope>
    <source>
        <strain evidence="1">AG4-RS23</strain>
    </source>
</reference>
<organism evidence="1 2">
    <name type="scientific">Rhizoctonia solani</name>
    <dbReference type="NCBI Taxonomy" id="456999"/>
    <lineage>
        <taxon>Eukaryota</taxon>
        <taxon>Fungi</taxon>
        <taxon>Dikarya</taxon>
        <taxon>Basidiomycota</taxon>
        <taxon>Agaricomycotina</taxon>
        <taxon>Agaricomycetes</taxon>
        <taxon>Cantharellales</taxon>
        <taxon>Ceratobasidiaceae</taxon>
        <taxon>Rhizoctonia</taxon>
    </lineage>
</organism>
<accession>A0A8H2XI16</accession>
<protein>
    <submittedName>
        <fullName evidence="1">Uncharacterized protein</fullName>
    </submittedName>
</protein>
<gene>
    <name evidence="1" type="ORF">RDB_LOCUS21265</name>
</gene>
<comment type="caution">
    <text evidence="1">The sequence shown here is derived from an EMBL/GenBank/DDBJ whole genome shotgun (WGS) entry which is preliminary data.</text>
</comment>
<proteinExistence type="predicted"/>
<name>A0A8H2XI16_9AGAM</name>